<keyword evidence="3" id="KW-1133">Transmembrane helix</keyword>
<name>A0ABQ2DJA4_9DEIO</name>
<evidence type="ECO:0000313" key="4">
    <source>
        <dbReference type="EMBL" id="GGJ56761.1"/>
    </source>
</evidence>
<dbReference type="PROSITE" id="PS00409">
    <property type="entry name" value="PROKAR_NTER_METHYL"/>
    <property type="match status" value="1"/>
</dbReference>
<dbReference type="EMBL" id="BMOD01000036">
    <property type="protein sequence ID" value="GGJ56761.1"/>
    <property type="molecule type" value="Genomic_DNA"/>
</dbReference>
<evidence type="ECO:0008006" key="6">
    <source>
        <dbReference type="Google" id="ProtNLM"/>
    </source>
</evidence>
<dbReference type="InterPro" id="IPR012902">
    <property type="entry name" value="N_methyl_site"/>
</dbReference>
<protein>
    <recommendedName>
        <fullName evidence="6">Prepilin-type N-terminal cleavage/methylation domain-containing protein</fullName>
    </recommendedName>
</protein>
<dbReference type="RefSeq" id="WP_189008460.1">
    <property type="nucleotide sequence ID" value="NZ_BMOD01000036.1"/>
</dbReference>
<accession>A0ABQ2DJA4</accession>
<dbReference type="Proteomes" id="UP000632222">
    <property type="component" value="Unassembled WGS sequence"/>
</dbReference>
<evidence type="ECO:0000256" key="2">
    <source>
        <dbReference type="ARBA" id="ARBA00023237"/>
    </source>
</evidence>
<evidence type="ECO:0000313" key="5">
    <source>
        <dbReference type="Proteomes" id="UP000632222"/>
    </source>
</evidence>
<reference evidence="5" key="1">
    <citation type="journal article" date="2019" name="Int. J. Syst. Evol. Microbiol.">
        <title>The Global Catalogue of Microorganisms (GCM) 10K type strain sequencing project: providing services to taxonomists for standard genome sequencing and annotation.</title>
        <authorList>
            <consortium name="The Broad Institute Genomics Platform"/>
            <consortium name="The Broad Institute Genome Sequencing Center for Infectious Disease"/>
            <person name="Wu L."/>
            <person name="Ma J."/>
        </authorList>
    </citation>
    <scope>NUCLEOTIDE SEQUENCE [LARGE SCALE GENOMIC DNA]</scope>
    <source>
        <strain evidence="5">JCM 14370</strain>
    </source>
</reference>
<comment type="caution">
    <text evidence="4">The sequence shown here is derived from an EMBL/GenBank/DDBJ whole genome shotgun (WGS) entry which is preliminary data.</text>
</comment>
<gene>
    <name evidence="4" type="ORF">GCM10008938_48640</name>
</gene>
<feature type="transmembrane region" description="Helical" evidence="3">
    <location>
        <begin position="21"/>
        <end position="42"/>
    </location>
</feature>
<dbReference type="NCBIfam" id="TIGR02532">
    <property type="entry name" value="IV_pilin_GFxxxE"/>
    <property type="match status" value="1"/>
</dbReference>
<sequence length="292" mass="30537">MRRLSAVGKNTKQRSEQGFTLLELLLAMAIMGMLLVSLFNFVQTISKTSTDVQGRINAHDAVRRLAEMVTQELRSTAFGVVASQPYAPNASQISVLSPVATSGNTVAGIGVIDAAGFSTATTVSTYTGTLSAVAANSYLVLLSGSSARLLRTTAATSTSTSQVFTHTGCQNVLSGASATLSLVTPVGYRYDSAAKILYEKRGANPETILAWGISNFALSYTYVNTTTGVETTSTTFSGALVTNAGSPVTTSALRRINLLVGMTENGKTQTISNTVNLISPTGLNITSYTECV</sequence>
<keyword evidence="5" id="KW-1185">Reference proteome</keyword>
<organism evidence="4 5">
    <name type="scientific">Deinococcus roseus</name>
    <dbReference type="NCBI Taxonomy" id="392414"/>
    <lineage>
        <taxon>Bacteria</taxon>
        <taxon>Thermotogati</taxon>
        <taxon>Deinococcota</taxon>
        <taxon>Deinococci</taxon>
        <taxon>Deinococcales</taxon>
        <taxon>Deinococcaceae</taxon>
        <taxon>Deinococcus</taxon>
    </lineage>
</organism>
<keyword evidence="3" id="KW-0812">Transmembrane</keyword>
<keyword evidence="2" id="KW-0998">Cell outer membrane</keyword>
<dbReference type="Pfam" id="PF07963">
    <property type="entry name" value="N_methyl"/>
    <property type="match status" value="1"/>
</dbReference>
<comment type="subcellular location">
    <subcellularLocation>
        <location evidence="1">Cell outer membrane</location>
    </subcellularLocation>
</comment>
<keyword evidence="3" id="KW-0472">Membrane</keyword>
<evidence type="ECO:0000256" key="1">
    <source>
        <dbReference type="ARBA" id="ARBA00004442"/>
    </source>
</evidence>
<evidence type="ECO:0000256" key="3">
    <source>
        <dbReference type="SAM" id="Phobius"/>
    </source>
</evidence>
<proteinExistence type="predicted"/>